<dbReference type="Proteomes" id="UP001283361">
    <property type="component" value="Unassembled WGS sequence"/>
</dbReference>
<protein>
    <submittedName>
        <fullName evidence="2">Uncharacterized protein</fullName>
    </submittedName>
</protein>
<evidence type="ECO:0000313" key="2">
    <source>
        <dbReference type="EMBL" id="KAK3747153.1"/>
    </source>
</evidence>
<organism evidence="2 3">
    <name type="scientific">Elysia crispata</name>
    <name type="common">lettuce slug</name>
    <dbReference type="NCBI Taxonomy" id="231223"/>
    <lineage>
        <taxon>Eukaryota</taxon>
        <taxon>Metazoa</taxon>
        <taxon>Spiralia</taxon>
        <taxon>Lophotrochozoa</taxon>
        <taxon>Mollusca</taxon>
        <taxon>Gastropoda</taxon>
        <taxon>Heterobranchia</taxon>
        <taxon>Euthyneura</taxon>
        <taxon>Panpulmonata</taxon>
        <taxon>Sacoglossa</taxon>
        <taxon>Placobranchoidea</taxon>
        <taxon>Plakobranchidae</taxon>
        <taxon>Elysia</taxon>
    </lineage>
</organism>
<keyword evidence="3" id="KW-1185">Reference proteome</keyword>
<sequence>MGARNRDNLKAGFRTCGIFPVNADAVLKKFPHRDNDKTTDTSIGIPLSEAVLDYLHKFKFSPTPKPQRRQKRTRLTVAPGKSVSAEDLRQQRCAETECSFWEHQYTSSWTRAVLWVVDWQ</sequence>
<dbReference type="EMBL" id="JAWDGP010006106">
    <property type="protein sequence ID" value="KAK3747153.1"/>
    <property type="molecule type" value="Genomic_DNA"/>
</dbReference>
<reference evidence="2" key="1">
    <citation type="journal article" date="2023" name="G3 (Bethesda)">
        <title>A reference genome for the long-term kleptoplast-retaining sea slug Elysia crispata morphotype clarki.</title>
        <authorList>
            <person name="Eastman K.E."/>
            <person name="Pendleton A.L."/>
            <person name="Shaikh M.A."/>
            <person name="Suttiyut T."/>
            <person name="Ogas R."/>
            <person name="Tomko P."/>
            <person name="Gavelis G."/>
            <person name="Widhalm J.R."/>
            <person name="Wisecaver J.H."/>
        </authorList>
    </citation>
    <scope>NUCLEOTIDE SEQUENCE</scope>
    <source>
        <strain evidence="2">ECLA1</strain>
    </source>
</reference>
<name>A0AAE0YIF5_9GAST</name>
<feature type="region of interest" description="Disordered" evidence="1">
    <location>
        <begin position="61"/>
        <end position="83"/>
    </location>
</feature>
<gene>
    <name evidence="2" type="ORF">RRG08_035699</name>
</gene>
<evidence type="ECO:0000313" key="3">
    <source>
        <dbReference type="Proteomes" id="UP001283361"/>
    </source>
</evidence>
<proteinExistence type="predicted"/>
<comment type="caution">
    <text evidence="2">The sequence shown here is derived from an EMBL/GenBank/DDBJ whole genome shotgun (WGS) entry which is preliminary data.</text>
</comment>
<dbReference type="AlphaFoldDB" id="A0AAE0YIF5"/>
<evidence type="ECO:0000256" key="1">
    <source>
        <dbReference type="SAM" id="MobiDB-lite"/>
    </source>
</evidence>
<accession>A0AAE0YIF5</accession>